<accession>A0A819I3P5</accession>
<dbReference type="AlphaFoldDB" id="A0A819I3P5"/>
<name>A0A819I3P5_9BILA</name>
<dbReference type="Proteomes" id="UP000663881">
    <property type="component" value="Unassembled WGS sequence"/>
</dbReference>
<evidence type="ECO:0000313" key="2">
    <source>
        <dbReference type="EMBL" id="CAF3907107.1"/>
    </source>
</evidence>
<feature type="compositionally biased region" description="Low complexity" evidence="1">
    <location>
        <begin position="443"/>
        <end position="463"/>
    </location>
</feature>
<protein>
    <submittedName>
        <fullName evidence="2">Uncharacterized protein</fullName>
    </submittedName>
</protein>
<gene>
    <name evidence="2" type="ORF">OKA104_LOCUS24514</name>
</gene>
<dbReference type="GO" id="GO:0098793">
    <property type="term" value="C:presynapse"/>
    <property type="evidence" value="ECO:0007669"/>
    <property type="project" value="GOC"/>
</dbReference>
<proteinExistence type="predicted"/>
<evidence type="ECO:0000313" key="3">
    <source>
        <dbReference type="Proteomes" id="UP000663881"/>
    </source>
</evidence>
<sequence length="531" mass="60362">MLKLPKYIYYAEKNMYSSFSYVKIHIILLCALLDLTYYTEEFLHILFEITEASANIKTYDIESNEYLSFVTLINCPLNLQNDSSGMNNYAFIDQIFNENVFYQIPKIDHTQQEEEEVEIKNIKSSELNGQLENFCICKSLDIHSKQIINVFNNLTYFMKICSFIYFPLDSSKHSVSSSIKIHTDDEPCLITFYERLCFEMTTDLDETRLQVFFFLPVNVYVEDSIVRNKTDQHLSTGCLQSSGLSIRGHAMLSHEGLPPEREILEYACLDSIDLNLIEVENAVNIQVRNILSTSSSFIILLFWIAPIHLCMCDIHTSLCNESLTLKVGIIQIRQLLRLYPGSWLKAGSISVPELRINAKFECHPPTPATINEQLEFLPTNSNILSCACLGGSTNYYTLVQGEQFFKSTFRLSEQSLFGRSLFLLSLSPQTLRSDDYLTPNEHLSSTSASQTSLNSTLNNNTNNITESSPISSLTIMQQQSLTLSSIHSDLNLFLTSIGNKQNLSTNLSRSSSIDSLTALEEILQRQQTRNS</sequence>
<dbReference type="InterPro" id="IPR033616">
    <property type="entry name" value="BLTP1"/>
</dbReference>
<organism evidence="2 3">
    <name type="scientific">Adineta steineri</name>
    <dbReference type="NCBI Taxonomy" id="433720"/>
    <lineage>
        <taxon>Eukaryota</taxon>
        <taxon>Metazoa</taxon>
        <taxon>Spiralia</taxon>
        <taxon>Gnathifera</taxon>
        <taxon>Rotifera</taxon>
        <taxon>Eurotatoria</taxon>
        <taxon>Bdelloidea</taxon>
        <taxon>Adinetida</taxon>
        <taxon>Adinetidae</taxon>
        <taxon>Adineta</taxon>
    </lineage>
</organism>
<dbReference type="PANTHER" id="PTHR31640">
    <property type="entry name" value="TRANSMEMBRANE PROTEIN KIAA1109"/>
    <property type="match status" value="1"/>
</dbReference>
<reference evidence="2" key="1">
    <citation type="submission" date="2021-02" db="EMBL/GenBank/DDBJ databases">
        <authorList>
            <person name="Nowell W R."/>
        </authorList>
    </citation>
    <scope>NUCLEOTIDE SEQUENCE</scope>
</reference>
<dbReference type="EMBL" id="CAJOAY010001968">
    <property type="protein sequence ID" value="CAF3907107.1"/>
    <property type="molecule type" value="Genomic_DNA"/>
</dbReference>
<comment type="caution">
    <text evidence="2">The sequence shown here is derived from an EMBL/GenBank/DDBJ whole genome shotgun (WGS) entry which is preliminary data.</text>
</comment>
<dbReference type="GO" id="GO:0048488">
    <property type="term" value="P:synaptic vesicle endocytosis"/>
    <property type="evidence" value="ECO:0007669"/>
    <property type="project" value="TreeGrafter"/>
</dbReference>
<feature type="region of interest" description="Disordered" evidence="1">
    <location>
        <begin position="442"/>
        <end position="463"/>
    </location>
</feature>
<dbReference type="PANTHER" id="PTHR31640:SF1">
    <property type="entry name" value="BRIDGE-LIKE LIPID TRANSFER PROTEIN FAMILY MEMBER 1"/>
    <property type="match status" value="1"/>
</dbReference>
<evidence type="ECO:0000256" key="1">
    <source>
        <dbReference type="SAM" id="MobiDB-lite"/>
    </source>
</evidence>